<dbReference type="PANTHER" id="PTHR30126">
    <property type="entry name" value="HTH-TYPE TRANSCRIPTIONAL REGULATOR"/>
    <property type="match status" value="1"/>
</dbReference>
<comment type="similarity">
    <text evidence="1">Belongs to the LysR transcriptional regulatory family.</text>
</comment>
<dbReference type="Gene3D" id="1.10.10.10">
    <property type="entry name" value="Winged helix-like DNA-binding domain superfamily/Winged helix DNA-binding domain"/>
    <property type="match status" value="1"/>
</dbReference>
<dbReference type="PRINTS" id="PR00039">
    <property type="entry name" value="HTHLYSR"/>
</dbReference>
<dbReference type="Proteomes" id="UP001569428">
    <property type="component" value="Unassembled WGS sequence"/>
</dbReference>
<dbReference type="PANTHER" id="PTHR30126:SF91">
    <property type="entry name" value="LYSR FAMILY TRANSCRIPTIONAL REGULATOR"/>
    <property type="match status" value="1"/>
</dbReference>
<dbReference type="InterPro" id="IPR000847">
    <property type="entry name" value="LysR_HTH_N"/>
</dbReference>
<dbReference type="EMBL" id="JBGMEK010000051">
    <property type="protein sequence ID" value="MFA0812699.1"/>
    <property type="molecule type" value="Genomic_DNA"/>
</dbReference>
<evidence type="ECO:0000256" key="1">
    <source>
        <dbReference type="ARBA" id="ARBA00009437"/>
    </source>
</evidence>
<keyword evidence="4" id="KW-0804">Transcription</keyword>
<protein>
    <submittedName>
        <fullName evidence="6">LysR family transcriptional regulator</fullName>
    </submittedName>
</protein>
<accession>A0ABV4P2Z8</accession>
<dbReference type="InterPro" id="IPR005119">
    <property type="entry name" value="LysR_subst-bd"/>
</dbReference>
<dbReference type="InterPro" id="IPR036388">
    <property type="entry name" value="WH-like_DNA-bd_sf"/>
</dbReference>
<evidence type="ECO:0000259" key="5">
    <source>
        <dbReference type="PROSITE" id="PS50931"/>
    </source>
</evidence>
<reference evidence="6 7" key="1">
    <citation type="submission" date="2024-08" db="EMBL/GenBank/DDBJ databases">
        <authorList>
            <person name="Ishaq N."/>
        </authorList>
    </citation>
    <scope>NUCLEOTIDE SEQUENCE [LARGE SCALE GENOMIC DNA]</scope>
    <source>
        <strain evidence="6 7">DSM 18651</strain>
    </source>
</reference>
<dbReference type="Pfam" id="PF00126">
    <property type="entry name" value="HTH_1"/>
    <property type="match status" value="1"/>
</dbReference>
<evidence type="ECO:0000313" key="7">
    <source>
        <dbReference type="Proteomes" id="UP001569428"/>
    </source>
</evidence>
<keyword evidence="2" id="KW-0805">Transcription regulation</keyword>
<evidence type="ECO:0000313" key="6">
    <source>
        <dbReference type="EMBL" id="MFA0812699.1"/>
    </source>
</evidence>
<keyword evidence="3" id="KW-0238">DNA-binding</keyword>
<dbReference type="Pfam" id="PF03466">
    <property type="entry name" value="LysR_substrate"/>
    <property type="match status" value="1"/>
</dbReference>
<dbReference type="Gene3D" id="3.40.190.290">
    <property type="match status" value="1"/>
</dbReference>
<evidence type="ECO:0000256" key="4">
    <source>
        <dbReference type="ARBA" id="ARBA00023163"/>
    </source>
</evidence>
<sequence>MTQEQLKMFIAVVEQGSFRGAAKAIFKTQPTISNAIKKLEEEFGFPLFDRDSYRPSLTQQGRAFYQQTKRVMQSLEQLSVMGHQLGAGIEPKFTVVISGIVELGPLLKQIRPIVLSFPNTDFSISTELLSGVMERIDDNEADLAFATLFGVKSKHEWKKTGQVELVNVVAPGVFPGDDISQLEAAQLPQIVVRDTGRSAKKGNINLLEVGRRWFVNDYHTKKELTLAGLGWGRIPRHFIKNELEQGLLLPISVEGIEAFSSFDLCIIRNRERSLGPIAGRFWDLF</sequence>
<keyword evidence="7" id="KW-1185">Reference proteome</keyword>
<gene>
    <name evidence="6" type="ORF">ACCI49_17435</name>
</gene>
<dbReference type="RefSeq" id="WP_371840403.1">
    <property type="nucleotide sequence ID" value="NZ_JBGMEK010000051.1"/>
</dbReference>
<comment type="caution">
    <text evidence="6">The sequence shown here is derived from an EMBL/GenBank/DDBJ whole genome shotgun (WGS) entry which is preliminary data.</text>
</comment>
<dbReference type="SUPFAM" id="SSF46785">
    <property type="entry name" value="Winged helix' DNA-binding domain"/>
    <property type="match status" value="1"/>
</dbReference>
<evidence type="ECO:0000256" key="2">
    <source>
        <dbReference type="ARBA" id="ARBA00023015"/>
    </source>
</evidence>
<dbReference type="SUPFAM" id="SSF53850">
    <property type="entry name" value="Periplasmic binding protein-like II"/>
    <property type="match status" value="1"/>
</dbReference>
<dbReference type="PROSITE" id="PS50931">
    <property type="entry name" value="HTH_LYSR"/>
    <property type="match status" value="1"/>
</dbReference>
<feature type="domain" description="HTH lysR-type" evidence="5">
    <location>
        <begin position="1"/>
        <end position="58"/>
    </location>
</feature>
<dbReference type="InterPro" id="IPR036390">
    <property type="entry name" value="WH_DNA-bd_sf"/>
</dbReference>
<name>A0ABV4P2Z8_9GAMM</name>
<evidence type="ECO:0000256" key="3">
    <source>
        <dbReference type="ARBA" id="ARBA00023125"/>
    </source>
</evidence>
<proteinExistence type="inferred from homology"/>
<organism evidence="6 7">
    <name type="scientific">Microbulbifer epialgicus</name>
    <dbReference type="NCBI Taxonomy" id="393907"/>
    <lineage>
        <taxon>Bacteria</taxon>
        <taxon>Pseudomonadati</taxon>
        <taxon>Pseudomonadota</taxon>
        <taxon>Gammaproteobacteria</taxon>
        <taxon>Cellvibrionales</taxon>
        <taxon>Microbulbiferaceae</taxon>
        <taxon>Microbulbifer</taxon>
    </lineage>
</organism>